<dbReference type="InterPro" id="IPR009912">
    <property type="entry name" value="DUF1451"/>
</dbReference>
<dbReference type="AlphaFoldDB" id="A0A090KGW1"/>
<reference evidence="2" key="1">
    <citation type="submission" date="2014-09" db="EMBL/GenBank/DDBJ databases">
        <authorList>
            <person name="Hjerde E."/>
        </authorList>
    </citation>
    <scope>NUCLEOTIDE SEQUENCE [LARGE SCALE GENOMIC DNA]</scope>
    <source>
        <strain evidence="2">06/09/139</strain>
    </source>
</reference>
<gene>
    <name evidence="1" type="ORF">AWOD_I_0725</name>
</gene>
<proteinExistence type="predicted"/>
<dbReference type="STRING" id="80852.AWOD_I_0725"/>
<dbReference type="HOGENOM" id="CLU_101353_1_0_6"/>
<keyword evidence="2" id="KW-1185">Reference proteome</keyword>
<dbReference type="OrthoDB" id="3174978at2"/>
<dbReference type="EMBL" id="LN554846">
    <property type="protein sequence ID" value="CED70819.1"/>
    <property type="molecule type" value="Genomic_DNA"/>
</dbReference>
<organism evidence="1 2">
    <name type="scientific">Aliivibrio wodanis</name>
    <dbReference type="NCBI Taxonomy" id="80852"/>
    <lineage>
        <taxon>Bacteria</taxon>
        <taxon>Pseudomonadati</taxon>
        <taxon>Pseudomonadota</taxon>
        <taxon>Gammaproteobacteria</taxon>
        <taxon>Vibrionales</taxon>
        <taxon>Vibrionaceae</taxon>
        <taxon>Aliivibrio</taxon>
    </lineage>
</organism>
<protein>
    <recommendedName>
        <fullName evidence="3">Alpha helical protein</fullName>
    </recommendedName>
</protein>
<evidence type="ECO:0000313" key="1">
    <source>
        <dbReference type="EMBL" id="CED70819.1"/>
    </source>
</evidence>
<name>A0A090KGW1_9GAMM</name>
<accession>A0A090KGW1</accession>
<dbReference type="Proteomes" id="UP000032427">
    <property type="component" value="Chromosome 1"/>
</dbReference>
<dbReference type="KEGG" id="awd:AWOD_I_0725"/>
<evidence type="ECO:0000313" key="2">
    <source>
        <dbReference type="Proteomes" id="UP000032427"/>
    </source>
</evidence>
<dbReference type="PATRIC" id="fig|80852.17.peg.736"/>
<dbReference type="NCBIfam" id="NF008261">
    <property type="entry name" value="PRK11032.1"/>
    <property type="match status" value="1"/>
</dbReference>
<dbReference type="GeneID" id="28540284"/>
<evidence type="ECO:0008006" key="3">
    <source>
        <dbReference type="Google" id="ProtNLM"/>
    </source>
</evidence>
<dbReference type="Pfam" id="PF07295">
    <property type="entry name" value="DUF1451"/>
    <property type="match status" value="1"/>
</dbReference>
<sequence>MSKQKTGYNAVFERVMNVLERSPEEFQHWAKSSEEVMEAASDMTKDELALISNYVRRDIKEFAQSYEESKTTFPDSPFYRLIADSIWHGLLEITDKTQVEWKEVFDDLEHQGVYQAGEMVGLGILVCEKCGHREQFNHAQIIQPCTHCDNEEFTRLSLKP</sequence>